<proteinExistence type="predicted"/>
<dbReference type="Pfam" id="PF13460">
    <property type="entry name" value="NAD_binding_10"/>
    <property type="match status" value="1"/>
</dbReference>
<dbReference type="InterPro" id="IPR036291">
    <property type="entry name" value="NAD(P)-bd_dom_sf"/>
</dbReference>
<evidence type="ECO:0000313" key="2">
    <source>
        <dbReference type="EMBL" id="QFZ19394.1"/>
    </source>
</evidence>
<dbReference type="Proteomes" id="UP000325787">
    <property type="component" value="Chromosome"/>
</dbReference>
<name>A0A5Q0H0L1_SACSY</name>
<protein>
    <submittedName>
        <fullName evidence="2">NAD-dependent epimerase/dehydratase family protein</fullName>
    </submittedName>
</protein>
<dbReference type="InterPro" id="IPR051207">
    <property type="entry name" value="ComplexI_NDUFA9_subunit"/>
</dbReference>
<evidence type="ECO:0000313" key="3">
    <source>
        <dbReference type="Proteomes" id="UP000325787"/>
    </source>
</evidence>
<dbReference type="Gene3D" id="3.40.50.720">
    <property type="entry name" value="NAD(P)-binding Rossmann-like Domain"/>
    <property type="match status" value="1"/>
</dbReference>
<dbReference type="PANTHER" id="PTHR12126:SF11">
    <property type="entry name" value="NADH DEHYDROGENASE [UBIQUINONE] 1 ALPHA SUBCOMPLEX SUBUNIT 9, MITOCHONDRIAL"/>
    <property type="match status" value="1"/>
</dbReference>
<accession>A0A5Q0H0L1</accession>
<dbReference type="GO" id="GO:0044877">
    <property type="term" value="F:protein-containing complex binding"/>
    <property type="evidence" value="ECO:0007669"/>
    <property type="project" value="TreeGrafter"/>
</dbReference>
<dbReference type="RefSeq" id="WP_033433118.1">
    <property type="nucleotide sequence ID" value="NZ_CP034550.1"/>
</dbReference>
<dbReference type="PANTHER" id="PTHR12126">
    <property type="entry name" value="NADH-UBIQUINONE OXIDOREDUCTASE 39 KDA SUBUNIT-RELATED"/>
    <property type="match status" value="1"/>
</dbReference>
<gene>
    <name evidence="2" type="ORF">EKG83_19875</name>
</gene>
<dbReference type="AlphaFoldDB" id="A0A5Q0H0L1"/>
<dbReference type="InterPro" id="IPR016040">
    <property type="entry name" value="NAD(P)-bd_dom"/>
</dbReference>
<reference evidence="3" key="1">
    <citation type="journal article" date="2021" name="Curr. Microbiol.">
        <title>Complete genome of nocamycin-producing strain Saccharothrix syringae NRRL B-16468 reveals the biosynthetic potential for secondary metabolites.</title>
        <authorList>
            <person name="Mo X."/>
            <person name="Yang S."/>
        </authorList>
    </citation>
    <scope>NUCLEOTIDE SEQUENCE [LARGE SCALE GENOMIC DNA]</scope>
    <source>
        <strain evidence="3">ATCC 51364 / DSM 43886 / JCM 6844 / KCTC 9398 / NBRC 14523 / NRRL B-16468 / INA 2240</strain>
    </source>
</reference>
<dbReference type="EMBL" id="CP034550">
    <property type="protein sequence ID" value="QFZ19394.1"/>
    <property type="molecule type" value="Genomic_DNA"/>
</dbReference>
<dbReference type="KEGG" id="ssyi:EKG83_19875"/>
<evidence type="ECO:0000259" key="1">
    <source>
        <dbReference type="Pfam" id="PF13460"/>
    </source>
</evidence>
<feature type="domain" description="NAD(P)-binding" evidence="1">
    <location>
        <begin position="7"/>
        <end position="171"/>
    </location>
</feature>
<dbReference type="OrthoDB" id="9771302at2"/>
<dbReference type="SUPFAM" id="SSF51735">
    <property type="entry name" value="NAD(P)-binding Rossmann-fold domains"/>
    <property type="match status" value="1"/>
</dbReference>
<keyword evidence="3" id="KW-1185">Reference proteome</keyword>
<sequence>MKIAVAGGTGVVGRKVVEAVGAAGHEAVVIGRSTGVDLITGAGLDEALAGCGAVVDVSNAAVWTREEAERFFGTVTTNLLAAAGRAGVRHLVVLSIVGADVVDLDYYFGKRRQEELVAAGDVPWTVLRATQFFEFAGQVLAQASGPVAQVPPMLSQPVSTEDVAARLVELAAGEPRGFVPPIAGPERLRLVDMARQVVARRGDDLRVEELAEGPAGLATGALTPQGEYTEGRRTFADYLDSVRS</sequence>
<organism evidence="2 3">
    <name type="scientific">Saccharothrix syringae</name>
    <name type="common">Nocardiopsis syringae</name>
    <dbReference type="NCBI Taxonomy" id="103733"/>
    <lineage>
        <taxon>Bacteria</taxon>
        <taxon>Bacillati</taxon>
        <taxon>Actinomycetota</taxon>
        <taxon>Actinomycetes</taxon>
        <taxon>Pseudonocardiales</taxon>
        <taxon>Pseudonocardiaceae</taxon>
        <taxon>Saccharothrix</taxon>
    </lineage>
</organism>